<dbReference type="RefSeq" id="WP_186086906.1">
    <property type="nucleotide sequence ID" value="NZ_BMDB01000001.1"/>
</dbReference>
<feature type="compositionally biased region" description="Basic and acidic residues" evidence="1">
    <location>
        <begin position="152"/>
        <end position="161"/>
    </location>
</feature>
<dbReference type="Pfam" id="PF02620">
    <property type="entry name" value="YceD"/>
    <property type="match status" value="1"/>
</dbReference>
<name>A0A6V7RDK9_9BACL</name>
<keyword evidence="3" id="KW-1185">Reference proteome</keyword>
<sequence length="174" mass="20152">MKWSLSQLRKFKDNAFTFNSSIQLEDITDRRDIIEIFDIEISGDIIHGNRRFDVNLHIEADVHMIDSRSGDTVKYPLSVDTVEIFDESIESDSEIDEQDDNLHAVLHEIDLEPIVRELIIVNIPNVYTESESLPSSSNTDNWKVFGSEEELEKERPVDPRLQKLQSLFSDETED</sequence>
<feature type="compositionally biased region" description="Polar residues" evidence="1">
    <location>
        <begin position="129"/>
        <end position="141"/>
    </location>
</feature>
<gene>
    <name evidence="2" type="ORF">JEOSCH030_00925</name>
</gene>
<evidence type="ECO:0000313" key="2">
    <source>
        <dbReference type="EMBL" id="CAD2075868.1"/>
    </source>
</evidence>
<feature type="compositionally biased region" description="Polar residues" evidence="1">
    <location>
        <begin position="163"/>
        <end position="174"/>
    </location>
</feature>
<reference evidence="2 3" key="1">
    <citation type="submission" date="2020-07" db="EMBL/GenBank/DDBJ databases">
        <authorList>
            <person name="Criscuolo A."/>
        </authorList>
    </citation>
    <scope>NUCLEOTIDE SEQUENCE [LARGE SCALE GENOMIC DNA]</scope>
    <source>
        <strain evidence="3">CIP 111030</strain>
    </source>
</reference>
<comment type="caution">
    <text evidence="2">The sequence shown here is derived from an EMBL/GenBank/DDBJ whole genome shotgun (WGS) entry which is preliminary data.</text>
</comment>
<dbReference type="EMBL" id="CAJEWE010000010">
    <property type="protein sequence ID" value="CAD2075868.1"/>
    <property type="molecule type" value="Genomic_DNA"/>
</dbReference>
<dbReference type="InterPro" id="IPR003772">
    <property type="entry name" value="YceD"/>
</dbReference>
<evidence type="ECO:0000313" key="3">
    <source>
        <dbReference type="Proteomes" id="UP000521032"/>
    </source>
</evidence>
<evidence type="ECO:0008006" key="4">
    <source>
        <dbReference type="Google" id="ProtNLM"/>
    </source>
</evidence>
<dbReference type="Proteomes" id="UP000521032">
    <property type="component" value="Unassembled WGS sequence"/>
</dbReference>
<evidence type="ECO:0000256" key="1">
    <source>
        <dbReference type="SAM" id="MobiDB-lite"/>
    </source>
</evidence>
<organism evidence="2 3">
    <name type="scientific">Phocicoccus schoeneichii</name>
    <dbReference type="NCBI Taxonomy" id="1812261"/>
    <lineage>
        <taxon>Bacteria</taxon>
        <taxon>Bacillati</taxon>
        <taxon>Bacillota</taxon>
        <taxon>Bacilli</taxon>
        <taxon>Bacillales</taxon>
        <taxon>Salinicoccaceae</taxon>
        <taxon>Phocicoccus</taxon>
    </lineage>
</organism>
<protein>
    <recommendedName>
        <fullName evidence="4">DUF177 domain-containing protein</fullName>
    </recommendedName>
</protein>
<dbReference type="AlphaFoldDB" id="A0A6V7RDK9"/>
<accession>A0A6V7RDK9</accession>
<proteinExistence type="predicted"/>
<feature type="region of interest" description="Disordered" evidence="1">
    <location>
        <begin position="129"/>
        <end position="174"/>
    </location>
</feature>